<dbReference type="RefSeq" id="XP_052117595.1">
    <property type="nucleotide sequence ID" value="XM_052261635.1"/>
</dbReference>
<evidence type="ECO:0000256" key="3">
    <source>
        <dbReference type="RuleBase" id="RU363018"/>
    </source>
</evidence>
<reference evidence="4" key="1">
    <citation type="journal article" date="2016" name="Nat. Genet.">
        <title>The genome sequences of Arachis duranensis and Arachis ipaensis, the diploid ancestors of cultivated peanut.</title>
        <authorList>
            <person name="Bertioli D.J."/>
            <person name="Cannon S.B."/>
            <person name="Froenicke L."/>
            <person name="Huang G."/>
            <person name="Farmer A.D."/>
            <person name="Cannon E.K."/>
            <person name="Liu X."/>
            <person name="Gao D."/>
            <person name="Clevenger J."/>
            <person name="Dash S."/>
            <person name="Ren L."/>
            <person name="Moretzsohn M.C."/>
            <person name="Shirasawa K."/>
            <person name="Huang W."/>
            <person name="Vidigal B."/>
            <person name="Abernathy B."/>
            <person name="Chu Y."/>
            <person name="Niederhuth C.E."/>
            <person name="Umale P."/>
            <person name="Araujo A.C."/>
            <person name="Kozik A."/>
            <person name="Kim K.D."/>
            <person name="Burow M.D."/>
            <person name="Varshney R.K."/>
            <person name="Wang X."/>
            <person name="Zhang X."/>
            <person name="Barkley N."/>
            <person name="Guimaraes P.M."/>
            <person name="Isobe S."/>
            <person name="Guo B."/>
            <person name="Liao B."/>
            <person name="Stalker H.T."/>
            <person name="Schmitz R.J."/>
            <person name="Scheffler B.E."/>
            <person name="Leal-Bertioli S.C."/>
            <person name="Xun X."/>
            <person name="Jackson S.A."/>
            <person name="Michelmore R."/>
            <person name="Ozias-Akins P."/>
        </authorList>
    </citation>
    <scope>NUCLEOTIDE SEQUENCE [LARGE SCALE GENOMIC DNA]</scope>
    <source>
        <strain evidence="4">cv. V14167</strain>
    </source>
</reference>
<dbReference type="HAMAP" id="MF_01139">
    <property type="entry name" value="ISPT"/>
    <property type="match status" value="1"/>
</dbReference>
<dbReference type="GO" id="GO:0005783">
    <property type="term" value="C:endoplasmic reticulum"/>
    <property type="evidence" value="ECO:0007669"/>
    <property type="project" value="TreeGrafter"/>
</dbReference>
<dbReference type="KEGG" id="adu:107478761"/>
<dbReference type="PANTHER" id="PTHR10291">
    <property type="entry name" value="DEHYDRODOLICHYL DIPHOSPHATE SYNTHASE FAMILY MEMBER"/>
    <property type="match status" value="1"/>
</dbReference>
<dbReference type="PROSITE" id="PS01066">
    <property type="entry name" value="UPP_SYNTHASE"/>
    <property type="match status" value="1"/>
</dbReference>
<dbReference type="Proteomes" id="UP000515211">
    <property type="component" value="Chromosome 1"/>
</dbReference>
<dbReference type="SUPFAM" id="SSF64005">
    <property type="entry name" value="Undecaprenyl diphosphate synthase"/>
    <property type="match status" value="1"/>
</dbReference>
<dbReference type="NCBIfam" id="TIGR00055">
    <property type="entry name" value="uppS"/>
    <property type="match status" value="1"/>
</dbReference>
<evidence type="ECO:0000313" key="4">
    <source>
        <dbReference type="Proteomes" id="UP000515211"/>
    </source>
</evidence>
<dbReference type="RefSeq" id="XP_052112096.1">
    <property type="nucleotide sequence ID" value="XM_052256136.1"/>
</dbReference>
<organism evidence="4 5">
    <name type="scientific">Arachis duranensis</name>
    <name type="common">Wild peanut</name>
    <dbReference type="NCBI Taxonomy" id="130453"/>
    <lineage>
        <taxon>Eukaryota</taxon>
        <taxon>Viridiplantae</taxon>
        <taxon>Streptophyta</taxon>
        <taxon>Embryophyta</taxon>
        <taxon>Tracheophyta</taxon>
        <taxon>Spermatophyta</taxon>
        <taxon>Magnoliopsida</taxon>
        <taxon>eudicotyledons</taxon>
        <taxon>Gunneridae</taxon>
        <taxon>Pentapetalae</taxon>
        <taxon>rosids</taxon>
        <taxon>fabids</taxon>
        <taxon>Fabales</taxon>
        <taxon>Fabaceae</taxon>
        <taxon>Papilionoideae</taxon>
        <taxon>50 kb inversion clade</taxon>
        <taxon>dalbergioids sensu lato</taxon>
        <taxon>Dalbergieae</taxon>
        <taxon>Pterocarpus clade</taxon>
        <taxon>Arachis</taxon>
    </lineage>
</organism>
<dbReference type="FunFam" id="3.40.1180.10:FF:000010">
    <property type="entry name" value="Alkyl transferase"/>
    <property type="match status" value="1"/>
</dbReference>
<name>A0A9C6WJH0_ARADU</name>
<dbReference type="InterPro" id="IPR036424">
    <property type="entry name" value="UPP_synth-like_sf"/>
</dbReference>
<comment type="similarity">
    <text evidence="1 3">Belongs to the UPP synthase family.</text>
</comment>
<evidence type="ECO:0000313" key="6">
    <source>
        <dbReference type="RefSeq" id="XP_052117595.1"/>
    </source>
</evidence>
<gene>
    <name evidence="5" type="primary">LOC107478761</name>
    <name evidence="6" type="synonym">LOC127747583</name>
</gene>
<dbReference type="AlphaFoldDB" id="A0A9C6WJH0"/>
<dbReference type="GO" id="GO:0045547">
    <property type="term" value="F:ditrans,polycis-polyprenyl diphosphate synthase [(2E,6E)-farnesyl diphosphate specific] activity"/>
    <property type="evidence" value="ECO:0007669"/>
    <property type="project" value="TreeGrafter"/>
</dbReference>
<dbReference type="EC" id="2.5.1.-" evidence="3"/>
<accession>A0A9C6WJH0</accession>
<dbReference type="InterPro" id="IPR001441">
    <property type="entry name" value="UPP_synth-like"/>
</dbReference>
<evidence type="ECO:0000256" key="1">
    <source>
        <dbReference type="ARBA" id="ARBA00005432"/>
    </source>
</evidence>
<keyword evidence="2 3" id="KW-0808">Transferase</keyword>
<dbReference type="Gene3D" id="3.40.1180.10">
    <property type="entry name" value="Decaprenyl diphosphate synthase-like"/>
    <property type="match status" value="1"/>
</dbReference>
<evidence type="ECO:0000256" key="2">
    <source>
        <dbReference type="ARBA" id="ARBA00022679"/>
    </source>
</evidence>
<reference evidence="5 6" key="2">
    <citation type="submission" date="2025-04" db="UniProtKB">
        <authorList>
            <consortium name="RefSeq"/>
        </authorList>
    </citation>
    <scope>IDENTIFICATION</scope>
    <source>
        <tissue evidence="5 6">Whole plant</tissue>
    </source>
</reference>
<protein>
    <recommendedName>
        <fullName evidence="3">Alkyl transferase</fullName>
        <ecNumber evidence="3">2.5.1.-</ecNumber>
    </recommendedName>
</protein>
<proteinExistence type="inferred from homology"/>
<evidence type="ECO:0000313" key="5">
    <source>
        <dbReference type="RefSeq" id="XP_052112096.1"/>
    </source>
</evidence>
<dbReference type="InterPro" id="IPR018520">
    <property type="entry name" value="UPP_synth-like_CS"/>
</dbReference>
<sequence length="299" mass="34442">MQISNGYTVHLLEGLYCYLRRLLFKVLCVGEVPNHIAFIMDGNRRFAKKNNLAEGEGHKAGFSALLSILRYCYELGVKYVTVYAFSIDNFRRKPKDVQSLMELMRQKIEELLQQESIINEYGVRLHFIGNISMLSEPVRVAVDKAMRVTAHNNHRVLFICVAYTSRDEMVHAVYQSCKQKWSHLNGEEPSKVVKNGVFENKVEKHSVPPPSSCSLIELVDVERNMYMAVAPDPDILIRTSGEARLSNFLLWQAGTCPLYAPSSLWPEIGLRHLVLAVLNFQKYHHYLENKKEKKKHKNF</sequence>
<dbReference type="CDD" id="cd00475">
    <property type="entry name" value="Cis_IPPS"/>
    <property type="match status" value="1"/>
</dbReference>
<dbReference type="GeneID" id="107478761"/>
<dbReference type="PANTHER" id="PTHR10291:SF43">
    <property type="entry name" value="DEHYDRODOLICHYL DIPHOSPHATE SYNTHASE COMPLEX SUBUNIT DHDDS"/>
    <property type="match status" value="1"/>
</dbReference>
<keyword evidence="4" id="KW-1185">Reference proteome</keyword>
<dbReference type="Pfam" id="PF01255">
    <property type="entry name" value="Prenyltransf"/>
    <property type="match status" value="1"/>
</dbReference>
<dbReference type="KEGG" id="adu:127747583"/>
<dbReference type="GO" id="GO:0016094">
    <property type="term" value="P:polyprenol biosynthetic process"/>
    <property type="evidence" value="ECO:0007669"/>
    <property type="project" value="TreeGrafter"/>
</dbReference>